<evidence type="ECO:0000313" key="1">
    <source>
        <dbReference type="EMBL" id="PCJ02898.1"/>
    </source>
</evidence>
<organism evidence="1">
    <name type="scientific">OCS116 cluster bacterium</name>
    <dbReference type="NCBI Taxonomy" id="2030921"/>
    <lineage>
        <taxon>Bacteria</taxon>
        <taxon>Pseudomonadati</taxon>
        <taxon>Pseudomonadota</taxon>
        <taxon>Alphaproteobacteria</taxon>
        <taxon>OCS116 cluster</taxon>
    </lineage>
</organism>
<sequence length="94" mass="10990">MFFICSHMDITEKRLNRISEFVDCDHYVVVMCRGCRHAVRLDFKKILEDYGDIEFDEYKALLPSFICSQCGEKNAKFEGRSGHLQPMGWAGIYE</sequence>
<dbReference type="AlphaFoldDB" id="A0A2A4Z8P3"/>
<reference evidence="1" key="2">
    <citation type="journal article" date="2018" name="ISME J.">
        <title>A dynamic microbial community with high functional redundancy inhabits the cold, oxic subseafloor aquifer.</title>
        <authorList>
            <person name="Tully B.J."/>
            <person name="Wheat C.G."/>
            <person name="Glazer B.T."/>
            <person name="Huber J.A."/>
        </authorList>
    </citation>
    <scope>NUCLEOTIDE SEQUENCE</scope>
    <source>
        <strain evidence="1">NORP83</strain>
    </source>
</reference>
<accession>A0A2A4Z8P3</accession>
<dbReference type="EMBL" id="NVUS01000003">
    <property type="protein sequence ID" value="PCJ02898.1"/>
    <property type="molecule type" value="Genomic_DNA"/>
</dbReference>
<comment type="caution">
    <text evidence="1">The sequence shown here is derived from an EMBL/GenBank/DDBJ whole genome shotgun (WGS) entry which is preliminary data.</text>
</comment>
<name>A0A2A4Z8P3_9PROT</name>
<reference key="1">
    <citation type="submission" date="2017-08" db="EMBL/GenBank/DDBJ databases">
        <title>A dynamic microbial community with high functional redundancy inhabits the cold, oxic subseafloor aquifer.</title>
        <authorList>
            <person name="Tully B.J."/>
            <person name="Wheat C.G."/>
            <person name="Glazer B.T."/>
            <person name="Huber J.A."/>
        </authorList>
    </citation>
    <scope>NUCLEOTIDE SEQUENCE [LARGE SCALE GENOMIC DNA]</scope>
</reference>
<proteinExistence type="predicted"/>
<protein>
    <submittedName>
        <fullName evidence="1">Uncharacterized protein</fullName>
    </submittedName>
</protein>
<gene>
    <name evidence="1" type="ORF">COB13_02850</name>
</gene>